<keyword evidence="10" id="KW-1185">Reference proteome</keyword>
<keyword evidence="5 7" id="KW-1133">Transmembrane helix</keyword>
<dbReference type="AlphaFoldDB" id="A0A6A8A8Z5"/>
<dbReference type="Pfam" id="PF00528">
    <property type="entry name" value="BPD_transp_1"/>
    <property type="match status" value="1"/>
</dbReference>
<evidence type="ECO:0000256" key="2">
    <source>
        <dbReference type="ARBA" id="ARBA00022448"/>
    </source>
</evidence>
<accession>A0A6A8A8Z5</accession>
<dbReference type="Proteomes" id="UP000435138">
    <property type="component" value="Unassembled WGS sequence"/>
</dbReference>
<dbReference type="GO" id="GO:0055085">
    <property type="term" value="P:transmembrane transport"/>
    <property type="evidence" value="ECO:0007669"/>
    <property type="project" value="InterPro"/>
</dbReference>
<dbReference type="InterPro" id="IPR035906">
    <property type="entry name" value="MetI-like_sf"/>
</dbReference>
<dbReference type="CDD" id="cd06261">
    <property type="entry name" value="TM_PBP2"/>
    <property type="match status" value="1"/>
</dbReference>
<feature type="domain" description="ABC transmembrane type-1" evidence="8">
    <location>
        <begin position="88"/>
        <end position="279"/>
    </location>
</feature>
<feature type="transmembrane region" description="Helical" evidence="7">
    <location>
        <begin position="258"/>
        <end position="279"/>
    </location>
</feature>
<evidence type="ECO:0000256" key="5">
    <source>
        <dbReference type="ARBA" id="ARBA00022989"/>
    </source>
</evidence>
<evidence type="ECO:0000256" key="1">
    <source>
        <dbReference type="ARBA" id="ARBA00004651"/>
    </source>
</evidence>
<evidence type="ECO:0000256" key="6">
    <source>
        <dbReference type="ARBA" id="ARBA00023136"/>
    </source>
</evidence>
<evidence type="ECO:0000313" key="10">
    <source>
        <dbReference type="Proteomes" id="UP000435138"/>
    </source>
</evidence>
<dbReference type="GO" id="GO:0005886">
    <property type="term" value="C:plasma membrane"/>
    <property type="evidence" value="ECO:0007669"/>
    <property type="project" value="UniProtKB-SubCell"/>
</dbReference>
<evidence type="ECO:0000256" key="4">
    <source>
        <dbReference type="ARBA" id="ARBA00022692"/>
    </source>
</evidence>
<evidence type="ECO:0000256" key="3">
    <source>
        <dbReference type="ARBA" id="ARBA00022475"/>
    </source>
</evidence>
<keyword evidence="3" id="KW-1003">Cell membrane</keyword>
<proteinExistence type="inferred from homology"/>
<feature type="transmembrane region" description="Helical" evidence="7">
    <location>
        <begin position="123"/>
        <end position="144"/>
    </location>
</feature>
<keyword evidence="2 7" id="KW-0813">Transport</keyword>
<keyword evidence="6 7" id="KW-0472">Membrane</keyword>
<evidence type="ECO:0000256" key="7">
    <source>
        <dbReference type="RuleBase" id="RU363032"/>
    </source>
</evidence>
<keyword evidence="4 7" id="KW-0812">Transmembrane</keyword>
<dbReference type="EMBL" id="WIXI01000040">
    <property type="protein sequence ID" value="MQY46367.1"/>
    <property type="molecule type" value="Genomic_DNA"/>
</dbReference>
<feature type="transmembrane region" description="Helical" evidence="7">
    <location>
        <begin position="28"/>
        <end position="53"/>
    </location>
</feature>
<reference evidence="9 10" key="1">
    <citation type="submission" date="2019-11" db="EMBL/GenBank/DDBJ databases">
        <title>Genome analysis of Rhizobacterium cereale a novel genus and species isolated from maize roots in North Spain.</title>
        <authorList>
            <person name="Menendez E."/>
            <person name="Flores-Felix J.D."/>
            <person name="Ramirez-Bahena M.-H."/>
            <person name="Igual J.M."/>
            <person name="Garcia-Fraile P."/>
            <person name="Peix A."/>
            <person name="Velazquez E."/>
        </authorList>
    </citation>
    <scope>NUCLEOTIDE SEQUENCE [LARGE SCALE GENOMIC DNA]</scope>
    <source>
        <strain evidence="9 10">RZME27</strain>
    </source>
</reference>
<organism evidence="9 10">
    <name type="scientific">Endobacterium cereale</name>
    <dbReference type="NCBI Taxonomy" id="2663029"/>
    <lineage>
        <taxon>Bacteria</taxon>
        <taxon>Pseudomonadati</taxon>
        <taxon>Pseudomonadota</taxon>
        <taxon>Alphaproteobacteria</taxon>
        <taxon>Hyphomicrobiales</taxon>
        <taxon>Rhizobiaceae</taxon>
        <taxon>Endobacterium</taxon>
    </lineage>
</organism>
<dbReference type="PANTHER" id="PTHR43744:SF12">
    <property type="entry name" value="ABC TRANSPORTER PERMEASE PROTEIN MG189-RELATED"/>
    <property type="match status" value="1"/>
</dbReference>
<dbReference type="Gene3D" id="1.10.3720.10">
    <property type="entry name" value="MetI-like"/>
    <property type="match status" value="1"/>
</dbReference>
<protein>
    <submittedName>
        <fullName evidence="9">ABC transporter permease subunit</fullName>
    </submittedName>
</protein>
<dbReference type="InterPro" id="IPR000515">
    <property type="entry name" value="MetI-like"/>
</dbReference>
<feature type="transmembrane region" description="Helical" evidence="7">
    <location>
        <begin position="92"/>
        <end position="116"/>
    </location>
</feature>
<sequence>MTDIASSPPIDAATAPGSGQRLRTTTQIYMYVALILVAIIVVVPLISTALGGFKTLSDLRGNPFGMPTEWQWSNYGDIIVSQRYWLQMGNSLVIAVLTVFLTLAFGAMAAFCFAHIRFFGSDYLLNYFLIGLMFPAATAILPLYIRIRDLGLVDTYWGVVLPQVAFGTGMSIMLFRNYFRNLPSELFDAAFVDGCGYMRFFWHITLPLSRPIIATVGIISFVGSWNSYILPLIMLNSESRYPWPLGIMIYRGEFNTEWQLVLAFITLTILPTIIVFFLAQKHIIAGLTAGAVKS</sequence>
<name>A0A6A8A8Z5_9HYPH</name>
<comment type="similarity">
    <text evidence="7">Belongs to the binding-protein-dependent transport system permease family.</text>
</comment>
<evidence type="ECO:0000259" key="8">
    <source>
        <dbReference type="PROSITE" id="PS50928"/>
    </source>
</evidence>
<gene>
    <name evidence="9" type="ORF">GAO09_09945</name>
</gene>
<comment type="subcellular location">
    <subcellularLocation>
        <location evidence="1 7">Cell membrane</location>
        <topology evidence="1 7">Multi-pass membrane protein</topology>
    </subcellularLocation>
</comment>
<dbReference type="PROSITE" id="PS50928">
    <property type="entry name" value="ABC_TM1"/>
    <property type="match status" value="1"/>
</dbReference>
<comment type="caution">
    <text evidence="9">The sequence shown here is derived from an EMBL/GenBank/DDBJ whole genome shotgun (WGS) entry which is preliminary data.</text>
</comment>
<feature type="transmembrane region" description="Helical" evidence="7">
    <location>
        <begin position="156"/>
        <end position="175"/>
    </location>
</feature>
<dbReference type="PANTHER" id="PTHR43744">
    <property type="entry name" value="ABC TRANSPORTER PERMEASE PROTEIN MG189-RELATED-RELATED"/>
    <property type="match status" value="1"/>
</dbReference>
<dbReference type="SUPFAM" id="SSF161098">
    <property type="entry name" value="MetI-like"/>
    <property type="match status" value="1"/>
</dbReference>
<evidence type="ECO:0000313" key="9">
    <source>
        <dbReference type="EMBL" id="MQY46367.1"/>
    </source>
</evidence>